<dbReference type="RefSeq" id="WP_074888148.1">
    <property type="nucleotide sequence ID" value="NZ_FORC01000004.1"/>
</dbReference>
<dbReference type="EMBL" id="FORC01000004">
    <property type="protein sequence ID" value="SFJ11977.1"/>
    <property type="molecule type" value="Genomic_DNA"/>
</dbReference>
<gene>
    <name evidence="1" type="ORF">SAMN05216602_3984</name>
</gene>
<proteinExistence type="predicted"/>
<organism evidence="1 2">
    <name type="scientific">Phytopseudomonas argentinensis</name>
    <dbReference type="NCBI Taxonomy" id="289370"/>
    <lineage>
        <taxon>Bacteria</taxon>
        <taxon>Pseudomonadati</taxon>
        <taxon>Pseudomonadota</taxon>
        <taxon>Gammaproteobacteria</taxon>
        <taxon>Pseudomonadales</taxon>
        <taxon>Pseudomonadaceae</taxon>
        <taxon>Phytopseudomonas</taxon>
    </lineage>
</organism>
<reference evidence="2" key="1">
    <citation type="submission" date="2016-10" db="EMBL/GenBank/DDBJ databases">
        <authorList>
            <person name="Varghese N."/>
            <person name="Submissions S."/>
        </authorList>
    </citation>
    <scope>NUCLEOTIDE SEQUENCE [LARGE SCALE GENOMIC DNA]</scope>
    <source>
        <strain evidence="2">LMG 22563</strain>
    </source>
</reference>
<dbReference type="Proteomes" id="UP000183018">
    <property type="component" value="Unassembled WGS sequence"/>
</dbReference>
<name>A0A1I3NS58_9GAMM</name>
<dbReference type="AlphaFoldDB" id="A0A1I3NS58"/>
<dbReference type="STRING" id="289370.SAMN05216602_3984"/>
<keyword evidence="2" id="KW-1185">Reference proteome</keyword>
<evidence type="ECO:0000313" key="2">
    <source>
        <dbReference type="Proteomes" id="UP000183018"/>
    </source>
</evidence>
<sequence length="175" mass="17650">MAAKTYLRLVGGKLRQIVATVISGGAANAGDLVALDDTGRLDSSVLPVGIGANTKQIPASEPLTAGNFVNFHSNAGVLNVRKADNSNGRRADGFVLAAVANAAPATVYPLDSANTALTGLTPGADYYLGTGGAVVSTPLDETLPANQTGAKVSQLLGTAISATELVTNDYDPVIL</sequence>
<protein>
    <submittedName>
        <fullName evidence="1">Uncharacterized protein</fullName>
    </submittedName>
</protein>
<dbReference type="OrthoDB" id="4553984at2"/>
<evidence type="ECO:0000313" key="1">
    <source>
        <dbReference type="EMBL" id="SFJ11977.1"/>
    </source>
</evidence>
<accession>A0A1I3NS58</accession>